<keyword evidence="4" id="KW-1185">Reference proteome</keyword>
<dbReference type="KEGG" id="csty:KN1_27830"/>
<dbReference type="InterPro" id="IPR040777">
    <property type="entry name" value="DUF5591"/>
</dbReference>
<evidence type="ECO:0000256" key="1">
    <source>
        <dbReference type="ARBA" id="ARBA00022694"/>
    </source>
</evidence>
<feature type="domain" description="DUF5591" evidence="2">
    <location>
        <begin position="26"/>
        <end position="156"/>
    </location>
</feature>
<dbReference type="EMBL" id="AP024597">
    <property type="protein sequence ID" value="BCU71486.1"/>
    <property type="molecule type" value="Genomic_DNA"/>
</dbReference>
<dbReference type="SUPFAM" id="SSF52141">
    <property type="entry name" value="Uracil-DNA glycosylase-like"/>
    <property type="match status" value="1"/>
</dbReference>
<dbReference type="Pfam" id="PF17884">
    <property type="entry name" value="DUF5591"/>
    <property type="match status" value="1"/>
</dbReference>
<evidence type="ECO:0000313" key="4">
    <source>
        <dbReference type="Proteomes" id="UP000825123"/>
    </source>
</evidence>
<dbReference type="Gene3D" id="3.40.50.10630">
    <property type="entry name" value="Uracil-DNA glycosylase-like"/>
    <property type="match status" value="1"/>
</dbReference>
<dbReference type="Proteomes" id="UP000825123">
    <property type="component" value="Chromosome"/>
</dbReference>
<accession>A0A8D5U8C2</accession>
<dbReference type="InterPro" id="IPR036895">
    <property type="entry name" value="Uracil-DNA_glycosylase-like_sf"/>
</dbReference>
<dbReference type="GO" id="GO:0008033">
    <property type="term" value="P:tRNA processing"/>
    <property type="evidence" value="ECO:0007669"/>
    <property type="project" value="UniProtKB-KW"/>
</dbReference>
<evidence type="ECO:0000313" key="3">
    <source>
        <dbReference type="EMBL" id="BCU71486.1"/>
    </source>
</evidence>
<dbReference type="GeneID" id="66164504"/>
<dbReference type="RefSeq" id="WP_221288254.1">
    <property type="nucleotide sequence ID" value="NZ_AP024597.1"/>
</dbReference>
<keyword evidence="1" id="KW-0819">tRNA processing</keyword>
<gene>
    <name evidence="3" type="ORF">KN1_27830</name>
</gene>
<protein>
    <recommendedName>
        <fullName evidence="2">DUF5591 domain-containing protein</fullName>
    </recommendedName>
</protein>
<evidence type="ECO:0000259" key="2">
    <source>
        <dbReference type="Pfam" id="PF17884"/>
    </source>
</evidence>
<proteinExistence type="predicted"/>
<organism evidence="3 4">
    <name type="scientific">Stygiolobus caldivivus</name>
    <dbReference type="NCBI Taxonomy" id="2824673"/>
    <lineage>
        <taxon>Archaea</taxon>
        <taxon>Thermoproteota</taxon>
        <taxon>Thermoprotei</taxon>
        <taxon>Sulfolobales</taxon>
        <taxon>Sulfolobaceae</taxon>
        <taxon>Stygiolobus</taxon>
    </lineage>
</organism>
<dbReference type="AlphaFoldDB" id="A0A8D5U8C2"/>
<name>A0A8D5U8C2_9CREN</name>
<reference evidence="3 4" key="1">
    <citation type="submission" date="2021-04" db="EMBL/GenBank/DDBJ databases">
        <title>Complete genome sequence of Stygiolobus sp. KN-1.</title>
        <authorList>
            <person name="Nakamura K."/>
            <person name="Sakai H."/>
            <person name="Kurosawa N."/>
        </authorList>
    </citation>
    <scope>NUCLEOTIDE SEQUENCE [LARGE SCALE GENOMIC DNA]</scope>
    <source>
        <strain evidence="3 4">KN-1</strain>
    </source>
</reference>
<sequence>MQCPPIRYNGRVVKEEGKDPFKHPSVVEWHKYLFTKWSSEKKIALLLPCTEKKPYHNSPTHKIAESIVKDKVQIYSVSEPMLLVPREYEECYPFSDYDYPPSKMTPEERKEFVELLAIAIKAVSNFHEFMVAVLPRHHFRVLKEASDEAGVKVEIYPYGKLAFKSIKEASIKALRLYEDYSKA</sequence>